<name>A0A392U6A8_9FABA</name>
<keyword evidence="2" id="KW-1185">Reference proteome</keyword>
<protein>
    <submittedName>
        <fullName evidence="1">Uncharacterized protein</fullName>
    </submittedName>
</protein>
<dbReference type="EMBL" id="LXQA010729691">
    <property type="protein sequence ID" value="MCI68050.1"/>
    <property type="molecule type" value="Genomic_DNA"/>
</dbReference>
<organism evidence="1 2">
    <name type="scientific">Trifolium medium</name>
    <dbReference type="NCBI Taxonomy" id="97028"/>
    <lineage>
        <taxon>Eukaryota</taxon>
        <taxon>Viridiplantae</taxon>
        <taxon>Streptophyta</taxon>
        <taxon>Embryophyta</taxon>
        <taxon>Tracheophyta</taxon>
        <taxon>Spermatophyta</taxon>
        <taxon>Magnoliopsida</taxon>
        <taxon>eudicotyledons</taxon>
        <taxon>Gunneridae</taxon>
        <taxon>Pentapetalae</taxon>
        <taxon>rosids</taxon>
        <taxon>fabids</taxon>
        <taxon>Fabales</taxon>
        <taxon>Fabaceae</taxon>
        <taxon>Papilionoideae</taxon>
        <taxon>50 kb inversion clade</taxon>
        <taxon>NPAAA clade</taxon>
        <taxon>Hologalegina</taxon>
        <taxon>IRL clade</taxon>
        <taxon>Trifolieae</taxon>
        <taxon>Trifolium</taxon>
    </lineage>
</organism>
<comment type="caution">
    <text evidence="1">The sequence shown here is derived from an EMBL/GenBank/DDBJ whole genome shotgun (WGS) entry which is preliminary data.</text>
</comment>
<proteinExistence type="predicted"/>
<accession>A0A392U6A8</accession>
<sequence>KRTARRVLVAPDWGTRRRVVVSRRRVATVSSASTMGVA</sequence>
<dbReference type="AlphaFoldDB" id="A0A392U6A8"/>
<feature type="non-terminal residue" evidence="1">
    <location>
        <position position="1"/>
    </location>
</feature>
<reference evidence="1 2" key="1">
    <citation type="journal article" date="2018" name="Front. Plant Sci.">
        <title>Red Clover (Trifolium pratense) and Zigzag Clover (T. medium) - A Picture of Genomic Similarities and Differences.</title>
        <authorList>
            <person name="Dluhosova J."/>
            <person name="Istvanek J."/>
            <person name="Nedelnik J."/>
            <person name="Repkova J."/>
        </authorList>
    </citation>
    <scope>NUCLEOTIDE SEQUENCE [LARGE SCALE GENOMIC DNA]</scope>
    <source>
        <strain evidence="2">cv. 10/8</strain>
        <tissue evidence="1">Leaf</tissue>
    </source>
</reference>
<evidence type="ECO:0000313" key="2">
    <source>
        <dbReference type="Proteomes" id="UP000265520"/>
    </source>
</evidence>
<dbReference type="Proteomes" id="UP000265520">
    <property type="component" value="Unassembled WGS sequence"/>
</dbReference>
<evidence type="ECO:0000313" key="1">
    <source>
        <dbReference type="EMBL" id="MCI68050.1"/>
    </source>
</evidence>